<accession>A0A133U8R3</accession>
<dbReference type="Proteomes" id="UP000070589">
    <property type="component" value="Unassembled WGS sequence"/>
</dbReference>
<protein>
    <submittedName>
        <fullName evidence="1">Uncharacterized protein</fullName>
    </submittedName>
</protein>
<reference evidence="1 2" key="1">
    <citation type="journal article" date="2016" name="Sci. Rep.">
        <title>Metabolic traits of an uncultured archaeal lineage -MSBL1- from brine pools of the Red Sea.</title>
        <authorList>
            <person name="Mwirichia R."/>
            <person name="Alam I."/>
            <person name="Rashid M."/>
            <person name="Vinu M."/>
            <person name="Ba-Alawi W."/>
            <person name="Anthony Kamau A."/>
            <person name="Kamanda Ngugi D."/>
            <person name="Goker M."/>
            <person name="Klenk H.P."/>
            <person name="Bajic V."/>
            <person name="Stingl U."/>
        </authorList>
    </citation>
    <scope>NUCLEOTIDE SEQUENCE [LARGE SCALE GENOMIC DNA]</scope>
    <source>
        <strain evidence="1">SCGC-AAA259D14</strain>
    </source>
</reference>
<sequence length="124" mass="15028">MNPDWKNDIYLWDSKINLKFSKYLEIILENTLDKLVGERFGYRLTIKMDPVKISEINRIRYKKSIENFDRESEKACSESIVLFLQLPQNWTDHTNSQRRNYLKNSNYPSKKLATIFLTLELWYR</sequence>
<comment type="caution">
    <text evidence="1">The sequence shown here is derived from an EMBL/GenBank/DDBJ whole genome shotgun (WGS) entry which is preliminary data.</text>
</comment>
<name>A0A133U8R3_9EURY</name>
<evidence type="ECO:0000313" key="1">
    <source>
        <dbReference type="EMBL" id="KXA90569.1"/>
    </source>
</evidence>
<keyword evidence="2" id="KW-1185">Reference proteome</keyword>
<dbReference type="AlphaFoldDB" id="A0A133U8R3"/>
<organism evidence="1 2">
    <name type="scientific">candidate division MSBL1 archaeon SCGC-AAA259D14</name>
    <dbReference type="NCBI Taxonomy" id="1698261"/>
    <lineage>
        <taxon>Archaea</taxon>
        <taxon>Methanobacteriati</taxon>
        <taxon>Methanobacteriota</taxon>
        <taxon>candidate division MSBL1</taxon>
    </lineage>
</organism>
<evidence type="ECO:0000313" key="2">
    <source>
        <dbReference type="Proteomes" id="UP000070589"/>
    </source>
</evidence>
<gene>
    <name evidence="1" type="ORF">AKJ62_00400</name>
</gene>
<proteinExistence type="predicted"/>
<dbReference type="EMBL" id="LHXL01000003">
    <property type="protein sequence ID" value="KXA90569.1"/>
    <property type="molecule type" value="Genomic_DNA"/>
</dbReference>